<feature type="region of interest" description="Disordered" evidence="1">
    <location>
        <begin position="140"/>
        <end position="159"/>
    </location>
</feature>
<dbReference type="RefSeq" id="WP_270080138.1">
    <property type="nucleotide sequence ID" value="NZ_CP115300.1"/>
</dbReference>
<evidence type="ECO:0000313" key="2">
    <source>
        <dbReference type="EMBL" id="WBO62194.1"/>
    </source>
</evidence>
<reference evidence="2 3" key="1">
    <citation type="submission" date="2022-12" db="EMBL/GenBank/DDBJ databases">
        <authorList>
            <person name="Mo P."/>
        </authorList>
    </citation>
    <scope>NUCLEOTIDE SEQUENCE [LARGE SCALE GENOMIC DNA]</scope>
    <source>
        <strain evidence="2 3">HUAS 2-6</strain>
    </source>
</reference>
<evidence type="ECO:0000313" key="3">
    <source>
        <dbReference type="Proteomes" id="UP001212326"/>
    </source>
</evidence>
<proteinExistence type="predicted"/>
<gene>
    <name evidence="2" type="ORF">O1G22_04835</name>
</gene>
<dbReference type="Gene3D" id="1.20.5.2950">
    <property type="match status" value="1"/>
</dbReference>
<name>A0ABY7NY59_9ACTN</name>
<dbReference type="EMBL" id="CP115300">
    <property type="protein sequence ID" value="WBO62194.1"/>
    <property type="molecule type" value="Genomic_DNA"/>
</dbReference>
<protein>
    <submittedName>
        <fullName evidence="2">Uncharacterized protein</fullName>
    </submittedName>
</protein>
<dbReference type="Proteomes" id="UP001212326">
    <property type="component" value="Chromosome"/>
</dbReference>
<accession>A0ABY7NY59</accession>
<sequence>MAGFRDFLMRFRPVGLPGPAAAGGVPADRTAELAAELEPQLALLQETEAEARRVRERAAAEAVRRREAAGRTATEIVDQARAAAPRVRQQSAARIHDATAAEAAALLAAAERDLAALRDRVELRLPALVERVVAEAVEDLSGTDDGQWEGGSPRWAPGG</sequence>
<evidence type="ECO:0000256" key="1">
    <source>
        <dbReference type="SAM" id="MobiDB-lite"/>
    </source>
</evidence>
<organism evidence="2 3">
    <name type="scientific">Streptomyces camelliae</name>
    <dbReference type="NCBI Taxonomy" id="3004093"/>
    <lineage>
        <taxon>Bacteria</taxon>
        <taxon>Bacillati</taxon>
        <taxon>Actinomycetota</taxon>
        <taxon>Actinomycetes</taxon>
        <taxon>Kitasatosporales</taxon>
        <taxon>Streptomycetaceae</taxon>
        <taxon>Streptomyces</taxon>
    </lineage>
</organism>
<keyword evidence="3" id="KW-1185">Reference proteome</keyword>